<evidence type="ECO:0000313" key="2">
    <source>
        <dbReference type="EMBL" id="NMA44448.1"/>
    </source>
</evidence>
<proteinExistence type="predicted"/>
<dbReference type="AlphaFoldDB" id="A0A7K4BYZ7"/>
<dbReference type="Proteomes" id="UP000526302">
    <property type="component" value="Unassembled WGS sequence"/>
</dbReference>
<keyword evidence="1" id="KW-1133">Transmembrane helix</keyword>
<protein>
    <submittedName>
        <fullName evidence="2">LamG domain-containing protein</fullName>
    </submittedName>
</protein>
<sequence>MVFGKKRAKLFHKNALLGQTTIETLIIFSVSLLIITVILGMAFNHLQTQRDFEQRKLGEFALNTLATEINDAYFLGPGTTKTIVLTLPELTNLRKSFIHKNDLVLNVAGTDLFKTTVVDVKGNWPTTTGEYSFRIVAFPDFVSINVDSIEFNPKKIQEKILQSSEKKINLTITNNSDSVKTFNLSVIPFSSNKATISIDNSYGNFSINPSESTTIPITLHCLYDSSGTYVGGINFVSDLTMTYPIVVTCESAQEKLSIYPGTRSVTNYAELKNKQIFSVCNNSANDLFVDTLIDGNLYLVSSTAKKVFVPKHSCTPLDLNLFSNNAGFFSGKLKIFSAGYNSFSNIDSNFLPLPIHYFFKSVLDNNLNNWFSFGNNTKQRENDFVWIATGELDWNKDKNFAVNGDGWDQNLIAYYNFNTKIQQDGNWVVLDLARGNDGNLMNEANIVEGGVWDSNAIEFDGVDDYFDLNYESLIVVPDGTFSGWVFRKDNSRSMIFSLTGTQNSFNEFSIDVDDSNRFGLSIKKDNSFSLSLDVNYPRIDSNKWYHFAVVCGNGGNKVFINGEKISSEHLIYSNGNSSTTSCFSTPNDINSARIGSRDTGVHTGPGTTYDTYFNGLIDEVSVWDRNLSDGEIFALYNSSVVAKFVDKNIVDAGVVVDWNSIQINSNFDYGFGDTVGVSSVDMNVYSCDDPFCEVKTSFNYLADLNSGSFFPITINDSQYIGFDVYFKLIEKYSSYGDYNYAGSFLKDLNIAYKQRTEQ</sequence>
<feature type="transmembrane region" description="Helical" evidence="1">
    <location>
        <begin position="21"/>
        <end position="43"/>
    </location>
</feature>
<accession>A0A7K4BYZ7</accession>
<keyword evidence="1" id="KW-0472">Membrane</keyword>
<comment type="caution">
    <text evidence="2">The sequence shown here is derived from an EMBL/GenBank/DDBJ whole genome shotgun (WGS) entry which is preliminary data.</text>
</comment>
<organism evidence="2 3">
    <name type="scientific">Candidatus Iainarchaeum sp</name>
    <dbReference type="NCBI Taxonomy" id="3101447"/>
    <lineage>
        <taxon>Archaea</taxon>
        <taxon>Candidatus Iainarchaeota</taxon>
        <taxon>Candidatus Iainarchaeia</taxon>
        <taxon>Candidatus Iainarchaeales</taxon>
        <taxon>Candidatus Iainarchaeaceae</taxon>
        <taxon>Candidatus Iainarchaeum</taxon>
    </lineage>
</organism>
<gene>
    <name evidence="2" type="ORF">GX950_01385</name>
</gene>
<evidence type="ECO:0000256" key="1">
    <source>
        <dbReference type="SAM" id="Phobius"/>
    </source>
</evidence>
<dbReference type="EMBL" id="JAAZKV010000011">
    <property type="protein sequence ID" value="NMA44448.1"/>
    <property type="molecule type" value="Genomic_DNA"/>
</dbReference>
<dbReference type="SUPFAM" id="SSF49899">
    <property type="entry name" value="Concanavalin A-like lectins/glucanases"/>
    <property type="match status" value="1"/>
</dbReference>
<keyword evidence="1" id="KW-0812">Transmembrane</keyword>
<dbReference type="InterPro" id="IPR013320">
    <property type="entry name" value="ConA-like_dom_sf"/>
</dbReference>
<dbReference type="Pfam" id="PF13385">
    <property type="entry name" value="Laminin_G_3"/>
    <property type="match status" value="1"/>
</dbReference>
<dbReference type="Gene3D" id="2.60.120.200">
    <property type="match status" value="1"/>
</dbReference>
<name>A0A7K4BYZ7_9ARCH</name>
<evidence type="ECO:0000313" key="3">
    <source>
        <dbReference type="Proteomes" id="UP000526302"/>
    </source>
</evidence>
<reference evidence="2 3" key="1">
    <citation type="journal article" date="2020" name="Biotechnol. Biofuels">
        <title>New insights from the biogas microbiome by comprehensive genome-resolved metagenomics of nearly 1600 species originating from multiple anaerobic digesters.</title>
        <authorList>
            <person name="Campanaro S."/>
            <person name="Treu L."/>
            <person name="Rodriguez-R L.M."/>
            <person name="Kovalovszki A."/>
            <person name="Ziels R.M."/>
            <person name="Maus I."/>
            <person name="Zhu X."/>
            <person name="Kougias P.G."/>
            <person name="Basile A."/>
            <person name="Luo G."/>
            <person name="Schluter A."/>
            <person name="Konstantinidis K.T."/>
            <person name="Angelidaki I."/>
        </authorList>
    </citation>
    <scope>NUCLEOTIDE SEQUENCE [LARGE SCALE GENOMIC DNA]</scope>
    <source>
        <strain evidence="2">AS22ysBPME_79</strain>
    </source>
</reference>